<keyword evidence="3" id="KW-1185">Reference proteome</keyword>
<dbReference type="EMBL" id="JAJHNU010000005">
    <property type="protein sequence ID" value="MDN4122703.1"/>
    <property type="molecule type" value="Genomic_DNA"/>
</dbReference>
<protein>
    <recommendedName>
        <fullName evidence="4">Transmembrane protein</fullName>
    </recommendedName>
</protein>
<sequence>MENNTQVPTTQASTEEINAKRRLTMVIYGLYALSLFMGGLPSIVAIIMNYVKRDDMRGTWLESHFEWQIKTFWWTLLGGVISALLLMIGVGFILLAAVGIWYIYRIVKGFLRLNDNQAVS</sequence>
<gene>
    <name evidence="2" type="ORF">LMS43_15535</name>
</gene>
<feature type="transmembrane region" description="Helical" evidence="1">
    <location>
        <begin position="71"/>
        <end position="104"/>
    </location>
</feature>
<comment type="caution">
    <text evidence="2">The sequence shown here is derived from an EMBL/GenBank/DDBJ whole genome shotgun (WGS) entry which is preliminary data.</text>
</comment>
<keyword evidence="1" id="KW-0812">Transmembrane</keyword>
<accession>A0ABT8EN57</accession>
<reference evidence="2" key="1">
    <citation type="submission" date="2021-11" db="EMBL/GenBank/DDBJ databases">
        <title>Draft genome sequence of Alcaligenes endophyticus type strain CCUG 75668T.</title>
        <authorList>
            <person name="Salva-Serra F."/>
            <person name="Duran R.E."/>
            <person name="Seeger M."/>
            <person name="Moore E.R.B."/>
            <person name="Jaen-Luchoro D."/>
        </authorList>
    </citation>
    <scope>NUCLEOTIDE SEQUENCE</scope>
    <source>
        <strain evidence="2">CCUG 75668</strain>
    </source>
</reference>
<keyword evidence="1" id="KW-1133">Transmembrane helix</keyword>
<evidence type="ECO:0000256" key="1">
    <source>
        <dbReference type="SAM" id="Phobius"/>
    </source>
</evidence>
<evidence type="ECO:0008006" key="4">
    <source>
        <dbReference type="Google" id="ProtNLM"/>
    </source>
</evidence>
<evidence type="ECO:0000313" key="3">
    <source>
        <dbReference type="Proteomes" id="UP001168613"/>
    </source>
</evidence>
<organism evidence="2 3">
    <name type="scientific">Alcaligenes endophyticus</name>
    <dbReference type="NCBI Taxonomy" id="1929088"/>
    <lineage>
        <taxon>Bacteria</taxon>
        <taxon>Pseudomonadati</taxon>
        <taxon>Pseudomonadota</taxon>
        <taxon>Betaproteobacteria</taxon>
        <taxon>Burkholderiales</taxon>
        <taxon>Alcaligenaceae</taxon>
        <taxon>Alcaligenes</taxon>
    </lineage>
</organism>
<name>A0ABT8EN57_9BURK</name>
<dbReference type="Proteomes" id="UP001168613">
    <property type="component" value="Unassembled WGS sequence"/>
</dbReference>
<evidence type="ECO:0000313" key="2">
    <source>
        <dbReference type="EMBL" id="MDN4122703.1"/>
    </source>
</evidence>
<feature type="transmembrane region" description="Helical" evidence="1">
    <location>
        <begin position="28"/>
        <end position="51"/>
    </location>
</feature>
<keyword evidence="1" id="KW-0472">Membrane</keyword>
<proteinExistence type="predicted"/>
<dbReference type="RefSeq" id="WP_266123774.1">
    <property type="nucleotide sequence ID" value="NZ_JAJHNU010000005.1"/>
</dbReference>